<dbReference type="EC" id="2.1.1.72" evidence="1"/>
<name>A0A426U1F4_9CHLR</name>
<dbReference type="PROSITE" id="PS00092">
    <property type="entry name" value="N6_MTASE"/>
    <property type="match status" value="1"/>
</dbReference>
<comment type="caution">
    <text evidence="8">The sequence shown here is derived from an EMBL/GenBank/DDBJ whole genome shotgun (WGS) entry which is preliminary data.</text>
</comment>
<feature type="region of interest" description="Disordered" evidence="6">
    <location>
        <begin position="118"/>
        <end position="149"/>
    </location>
</feature>
<dbReference type="Proteomes" id="UP000280307">
    <property type="component" value="Unassembled WGS sequence"/>
</dbReference>
<dbReference type="SUPFAM" id="SSF53335">
    <property type="entry name" value="S-adenosyl-L-methionine-dependent methyltransferases"/>
    <property type="match status" value="1"/>
</dbReference>
<sequence>MRRLTEVRDAGIGDFGDLWVGLLLIFGLFEGTDDADCRAFGLAPFDGDLFAEQACAALTRETQLYNRDLLAMMRALSLYFEQEGQMLRRVNYGAIDVEELGSVYESLLDYRPVVSVPPKRASPSPLSHNVGEGAGGEGHPSALQNPWAGGEGHPSAFQSHFAHGALQFDLVTGTERKTTGSYYTRPELVQELIRSALLPVLDARLGAVRAQAQKHEPTRLRVLLEETLLSLRVVDPACGSGHFLLAAARRLGRELARVRVGEDQPAPEQFRLAVRDVIQRCIFGVDHNPLAVDLCKLALWIEGHCAGMPLSFLDHHIRCGNSLVGATYALVAAGMPDDAYKPVAGDVKAVAASLKKRNKKEREAQQSGQMNLGLDFADTRQHASYTRAFAHLNQLPDTSVAAVRAKAARYAELRTGAYSDWVRFHLWTAAFFMPFSEDTVENVPTSGALEEWERQPLLHNLMLKAAFELAEAVNFFHWELEFPDIFPPNVAGGFDVVLGNPPWERIKLQEQEHFVDVAAIREAPNKAAREKLIVAWRKGDAAQQAR</sequence>
<accession>A0A426U1F4</accession>
<dbReference type="AlphaFoldDB" id="A0A426U1F4"/>
<evidence type="ECO:0000256" key="1">
    <source>
        <dbReference type="ARBA" id="ARBA00011900"/>
    </source>
</evidence>
<evidence type="ECO:0000256" key="4">
    <source>
        <dbReference type="ARBA" id="ARBA00022691"/>
    </source>
</evidence>
<evidence type="ECO:0000259" key="7">
    <source>
        <dbReference type="Pfam" id="PF07669"/>
    </source>
</evidence>
<reference evidence="8 9" key="1">
    <citation type="submission" date="2018-12" db="EMBL/GenBank/DDBJ databases">
        <title>Genome Sequence of Candidatus Viridilinea halotolerans isolated from saline sulfide-rich spring.</title>
        <authorList>
            <person name="Grouzdev D.S."/>
            <person name="Burganskaya E.I."/>
            <person name="Krutkina M.S."/>
            <person name="Sukhacheva M.V."/>
            <person name="Gorlenko V.M."/>
        </authorList>
    </citation>
    <scope>NUCLEOTIDE SEQUENCE [LARGE SCALE GENOMIC DNA]</scope>
    <source>
        <strain evidence="8">Chok-6</strain>
    </source>
</reference>
<evidence type="ECO:0000256" key="6">
    <source>
        <dbReference type="SAM" id="MobiDB-lite"/>
    </source>
</evidence>
<dbReference type="InterPro" id="IPR029063">
    <property type="entry name" value="SAM-dependent_MTases_sf"/>
</dbReference>
<evidence type="ECO:0000256" key="5">
    <source>
        <dbReference type="ARBA" id="ARBA00047942"/>
    </source>
</evidence>
<feature type="domain" description="Type II methyltransferase M.TaqI-like" evidence="7">
    <location>
        <begin position="281"/>
        <end position="512"/>
    </location>
</feature>
<organism evidence="8 9">
    <name type="scientific">Candidatus Viridilinea halotolerans</name>
    <dbReference type="NCBI Taxonomy" id="2491704"/>
    <lineage>
        <taxon>Bacteria</taxon>
        <taxon>Bacillati</taxon>
        <taxon>Chloroflexota</taxon>
        <taxon>Chloroflexia</taxon>
        <taxon>Chloroflexales</taxon>
        <taxon>Chloroflexineae</taxon>
        <taxon>Oscillochloridaceae</taxon>
        <taxon>Candidatus Viridilinea</taxon>
    </lineage>
</organism>
<dbReference type="PANTHER" id="PTHR33841">
    <property type="entry name" value="DNA METHYLTRANSFERASE YEEA-RELATED"/>
    <property type="match status" value="1"/>
</dbReference>
<evidence type="ECO:0000313" key="9">
    <source>
        <dbReference type="Proteomes" id="UP000280307"/>
    </source>
</evidence>
<gene>
    <name evidence="8" type="ORF">EI684_09195</name>
</gene>
<evidence type="ECO:0000256" key="3">
    <source>
        <dbReference type="ARBA" id="ARBA00022679"/>
    </source>
</evidence>
<protein>
    <recommendedName>
        <fullName evidence="1">site-specific DNA-methyltransferase (adenine-specific)</fullName>
        <ecNumber evidence="1">2.1.1.72</ecNumber>
    </recommendedName>
</protein>
<dbReference type="GO" id="GO:0009007">
    <property type="term" value="F:site-specific DNA-methyltransferase (adenine-specific) activity"/>
    <property type="evidence" value="ECO:0007669"/>
    <property type="project" value="UniProtKB-EC"/>
</dbReference>
<keyword evidence="4" id="KW-0949">S-adenosyl-L-methionine</keyword>
<dbReference type="InterPro" id="IPR050953">
    <property type="entry name" value="N4_N6_ade-DNA_methylase"/>
</dbReference>
<dbReference type="GO" id="GO:0006304">
    <property type="term" value="P:DNA modification"/>
    <property type="evidence" value="ECO:0007669"/>
    <property type="project" value="InterPro"/>
</dbReference>
<keyword evidence="3" id="KW-0808">Transferase</keyword>
<dbReference type="Gene3D" id="3.40.50.150">
    <property type="entry name" value="Vaccinia Virus protein VP39"/>
    <property type="match status" value="1"/>
</dbReference>
<dbReference type="EMBL" id="RSAS01000352">
    <property type="protein sequence ID" value="RRR73192.1"/>
    <property type="molecule type" value="Genomic_DNA"/>
</dbReference>
<dbReference type="InterPro" id="IPR002052">
    <property type="entry name" value="DNA_methylase_N6_adenine_CS"/>
</dbReference>
<dbReference type="Pfam" id="PF07669">
    <property type="entry name" value="Eco57I"/>
    <property type="match status" value="1"/>
</dbReference>
<keyword evidence="2" id="KW-0489">Methyltransferase</keyword>
<dbReference type="InterPro" id="IPR011639">
    <property type="entry name" value="MethylTrfase_TaqI-like_dom"/>
</dbReference>
<dbReference type="GO" id="GO:0032259">
    <property type="term" value="P:methylation"/>
    <property type="evidence" value="ECO:0007669"/>
    <property type="project" value="UniProtKB-KW"/>
</dbReference>
<comment type="catalytic activity">
    <reaction evidence="5">
        <text>a 2'-deoxyadenosine in DNA + S-adenosyl-L-methionine = an N(6)-methyl-2'-deoxyadenosine in DNA + S-adenosyl-L-homocysteine + H(+)</text>
        <dbReference type="Rhea" id="RHEA:15197"/>
        <dbReference type="Rhea" id="RHEA-COMP:12418"/>
        <dbReference type="Rhea" id="RHEA-COMP:12419"/>
        <dbReference type="ChEBI" id="CHEBI:15378"/>
        <dbReference type="ChEBI" id="CHEBI:57856"/>
        <dbReference type="ChEBI" id="CHEBI:59789"/>
        <dbReference type="ChEBI" id="CHEBI:90615"/>
        <dbReference type="ChEBI" id="CHEBI:90616"/>
        <dbReference type="EC" id="2.1.1.72"/>
    </reaction>
</comment>
<feature type="non-terminal residue" evidence="8">
    <location>
        <position position="546"/>
    </location>
</feature>
<dbReference type="PANTHER" id="PTHR33841:SF1">
    <property type="entry name" value="DNA METHYLTRANSFERASE A"/>
    <property type="match status" value="1"/>
</dbReference>
<evidence type="ECO:0000256" key="2">
    <source>
        <dbReference type="ARBA" id="ARBA00022603"/>
    </source>
</evidence>
<evidence type="ECO:0000313" key="8">
    <source>
        <dbReference type="EMBL" id="RRR73192.1"/>
    </source>
</evidence>
<proteinExistence type="predicted"/>
<dbReference type="GO" id="GO:0003676">
    <property type="term" value="F:nucleic acid binding"/>
    <property type="evidence" value="ECO:0007669"/>
    <property type="project" value="InterPro"/>
</dbReference>
<dbReference type="PRINTS" id="PR00507">
    <property type="entry name" value="N12N6MTFRASE"/>
</dbReference>